<dbReference type="SUPFAM" id="SSF52317">
    <property type="entry name" value="Class I glutamine amidotransferase-like"/>
    <property type="match status" value="1"/>
</dbReference>
<dbReference type="PROSITE" id="PS01124">
    <property type="entry name" value="HTH_ARAC_FAMILY_2"/>
    <property type="match status" value="1"/>
</dbReference>
<gene>
    <name evidence="4" type="ORF">HCU74_05140</name>
</gene>
<dbReference type="InterPro" id="IPR002818">
    <property type="entry name" value="DJ-1/PfpI"/>
</dbReference>
<dbReference type="RefSeq" id="WP_168449355.1">
    <property type="nucleotide sequence ID" value="NZ_JAAWWK010000002.1"/>
</dbReference>
<dbReference type="SMART" id="SM00342">
    <property type="entry name" value="HTH_ARAC"/>
    <property type="match status" value="1"/>
</dbReference>
<dbReference type="InterPro" id="IPR018060">
    <property type="entry name" value="HTH_AraC"/>
</dbReference>
<keyword evidence="5" id="KW-1185">Reference proteome</keyword>
<evidence type="ECO:0000313" key="4">
    <source>
        <dbReference type="EMBL" id="NKI16805.1"/>
    </source>
</evidence>
<dbReference type="InterPro" id="IPR009057">
    <property type="entry name" value="Homeodomain-like_sf"/>
</dbReference>
<dbReference type="SUPFAM" id="SSF46689">
    <property type="entry name" value="Homeodomain-like"/>
    <property type="match status" value="2"/>
</dbReference>
<dbReference type="Pfam" id="PF01965">
    <property type="entry name" value="DJ-1_PfpI"/>
    <property type="match status" value="1"/>
</dbReference>
<keyword evidence="2" id="KW-0804">Transcription</keyword>
<dbReference type="Proteomes" id="UP000765845">
    <property type="component" value="Unassembled WGS sequence"/>
</dbReference>
<reference evidence="4 5" key="1">
    <citation type="submission" date="2020-04" db="EMBL/GenBank/DDBJ databases">
        <authorList>
            <person name="Yoon J."/>
        </authorList>
    </citation>
    <scope>NUCLEOTIDE SEQUENCE [LARGE SCALE GENOMIC DNA]</scope>
    <source>
        <strain evidence="4 5">KMU-166</strain>
    </source>
</reference>
<dbReference type="InterPro" id="IPR029062">
    <property type="entry name" value="Class_I_gatase-like"/>
</dbReference>
<dbReference type="Gene3D" id="1.10.10.60">
    <property type="entry name" value="Homeodomain-like"/>
    <property type="match status" value="2"/>
</dbReference>
<evidence type="ECO:0000313" key="5">
    <source>
        <dbReference type="Proteomes" id="UP000765845"/>
    </source>
</evidence>
<feature type="domain" description="HTH araC/xylS-type" evidence="3">
    <location>
        <begin position="231"/>
        <end position="329"/>
    </location>
</feature>
<sequence>MFSTRPADKAIGLLAFNNALATSISLPMELFNAVNHQFMHQRQGPVATLQVIALDPPPISMSGALTVHTDIMLDGNPDTLPQLDILVIPSRWRHPLRGGAMRPQVKEWLRALDQSGCEICAVGNGSYFLAEAGLLDHRAATTHWHYFDDFQRRYPSIKLKRDHLITQADNLFCTGSVNSAADLIIHLIDRHWGAIVAQGATRQFSPESRRPFSRHAYRSDQQDLHSDEVIALAQSWMHRHIGDSISIADLAEKSGLSQRSFLRRFRQASGQTPLQYLQMLRLENARDLLQNSNLSLDDISQLCGYADTSYLCKLFRQRYTLTPGEYRRSVRRKLFAIDGTDS</sequence>
<name>A0ABX1GCC6_9GAMM</name>
<dbReference type="PANTHER" id="PTHR43130">
    <property type="entry name" value="ARAC-FAMILY TRANSCRIPTIONAL REGULATOR"/>
    <property type="match status" value="1"/>
</dbReference>
<dbReference type="Pfam" id="PF12833">
    <property type="entry name" value="HTH_18"/>
    <property type="match status" value="1"/>
</dbReference>
<accession>A0ABX1GCC6</accession>
<comment type="caution">
    <text evidence="4">The sequence shown here is derived from an EMBL/GenBank/DDBJ whole genome shotgun (WGS) entry which is preliminary data.</text>
</comment>
<dbReference type="Gene3D" id="3.40.50.880">
    <property type="match status" value="1"/>
</dbReference>
<organism evidence="4 5">
    <name type="scientific">Spongiibacter thalassae</name>
    <dbReference type="NCBI Taxonomy" id="2721624"/>
    <lineage>
        <taxon>Bacteria</taxon>
        <taxon>Pseudomonadati</taxon>
        <taxon>Pseudomonadota</taxon>
        <taxon>Gammaproteobacteria</taxon>
        <taxon>Cellvibrionales</taxon>
        <taxon>Spongiibacteraceae</taxon>
        <taxon>Spongiibacter</taxon>
    </lineage>
</organism>
<evidence type="ECO:0000256" key="2">
    <source>
        <dbReference type="ARBA" id="ARBA00023163"/>
    </source>
</evidence>
<dbReference type="EMBL" id="JAAWWK010000002">
    <property type="protein sequence ID" value="NKI16805.1"/>
    <property type="molecule type" value="Genomic_DNA"/>
</dbReference>
<dbReference type="InterPro" id="IPR052158">
    <property type="entry name" value="INH-QAR"/>
</dbReference>
<keyword evidence="1" id="KW-0805">Transcription regulation</keyword>
<proteinExistence type="predicted"/>
<dbReference type="PANTHER" id="PTHR43130:SF11">
    <property type="entry name" value="TRANSCRIPTIONAL REGULATORY PROTEIN"/>
    <property type="match status" value="1"/>
</dbReference>
<protein>
    <submittedName>
        <fullName evidence="4">Helix-turn-helix domain-containing protein</fullName>
    </submittedName>
</protein>
<evidence type="ECO:0000259" key="3">
    <source>
        <dbReference type="PROSITE" id="PS01124"/>
    </source>
</evidence>
<evidence type="ECO:0000256" key="1">
    <source>
        <dbReference type="ARBA" id="ARBA00023015"/>
    </source>
</evidence>